<dbReference type="GO" id="GO:0005777">
    <property type="term" value="C:peroxisome"/>
    <property type="evidence" value="ECO:0007669"/>
    <property type="project" value="TreeGrafter"/>
</dbReference>
<evidence type="ECO:0000256" key="4">
    <source>
        <dbReference type="ARBA" id="ARBA00022723"/>
    </source>
</evidence>
<keyword evidence="4" id="KW-0479">Metal-binding</keyword>
<dbReference type="STRING" id="66420.A0A194PM68"/>
<organism evidence="8 9">
    <name type="scientific">Papilio xuthus</name>
    <name type="common">Asian swallowtail butterfly</name>
    <dbReference type="NCBI Taxonomy" id="66420"/>
    <lineage>
        <taxon>Eukaryota</taxon>
        <taxon>Metazoa</taxon>
        <taxon>Ecdysozoa</taxon>
        <taxon>Arthropoda</taxon>
        <taxon>Hexapoda</taxon>
        <taxon>Insecta</taxon>
        <taxon>Pterygota</taxon>
        <taxon>Neoptera</taxon>
        <taxon>Endopterygota</taxon>
        <taxon>Lepidoptera</taxon>
        <taxon>Glossata</taxon>
        <taxon>Ditrysia</taxon>
        <taxon>Papilionoidea</taxon>
        <taxon>Papilionidae</taxon>
        <taxon>Papilioninae</taxon>
        <taxon>Papilio</taxon>
    </lineage>
</organism>
<accession>A0A194PM68</accession>
<evidence type="ECO:0000313" key="9">
    <source>
        <dbReference type="Proteomes" id="UP000053268"/>
    </source>
</evidence>
<protein>
    <submittedName>
        <fullName evidence="8">Catalase</fullName>
    </submittedName>
</protein>
<proteinExistence type="inferred from homology"/>
<dbReference type="InterPro" id="IPR020835">
    <property type="entry name" value="Catalase_sf"/>
</dbReference>
<dbReference type="GO" id="GO:0005739">
    <property type="term" value="C:mitochondrion"/>
    <property type="evidence" value="ECO:0007669"/>
    <property type="project" value="TreeGrafter"/>
</dbReference>
<dbReference type="Pfam" id="PF00199">
    <property type="entry name" value="Catalase"/>
    <property type="match status" value="1"/>
</dbReference>
<evidence type="ECO:0000256" key="1">
    <source>
        <dbReference type="ARBA" id="ARBA00005329"/>
    </source>
</evidence>
<feature type="domain" description="Catalase core" evidence="7">
    <location>
        <begin position="76"/>
        <end position="455"/>
    </location>
</feature>
<dbReference type="InterPro" id="IPR018028">
    <property type="entry name" value="Catalase"/>
</dbReference>
<dbReference type="AlphaFoldDB" id="A0A194PM68"/>
<keyword evidence="6" id="KW-0408">Iron</keyword>
<dbReference type="Gene3D" id="2.40.180.10">
    <property type="entry name" value="Catalase core domain"/>
    <property type="match status" value="1"/>
</dbReference>
<evidence type="ECO:0000259" key="7">
    <source>
        <dbReference type="SMART" id="SM01060"/>
    </source>
</evidence>
<dbReference type="PRINTS" id="PR00067">
    <property type="entry name" value="CATALASE"/>
</dbReference>
<dbReference type="InterPro" id="IPR011614">
    <property type="entry name" value="Catalase_core"/>
</dbReference>
<dbReference type="EMBL" id="KQ459601">
    <property type="protein sequence ID" value="KPI94078.1"/>
    <property type="molecule type" value="Genomic_DNA"/>
</dbReference>
<dbReference type="GO" id="GO:0004096">
    <property type="term" value="F:catalase activity"/>
    <property type="evidence" value="ECO:0007669"/>
    <property type="project" value="InterPro"/>
</dbReference>
<dbReference type="PANTHER" id="PTHR11465">
    <property type="entry name" value="CATALASE"/>
    <property type="match status" value="1"/>
</dbReference>
<dbReference type="Proteomes" id="UP000053268">
    <property type="component" value="Unassembled WGS sequence"/>
</dbReference>
<keyword evidence="2" id="KW-0575">Peroxidase</keyword>
<evidence type="ECO:0000256" key="2">
    <source>
        <dbReference type="ARBA" id="ARBA00022559"/>
    </source>
</evidence>
<comment type="similarity">
    <text evidence="1">Belongs to the catalase family.</text>
</comment>
<dbReference type="PANTHER" id="PTHR11465:SF9">
    <property type="entry name" value="CATALASE"/>
    <property type="match status" value="1"/>
</dbReference>
<sequence>MADNSPWNKVYSGPDYTQVHKMERTVVFLLFIVIVNQRVFCEYVFRSLLYENRTDPATRQLYEFRKDHPKPIGLLTISSGEPVDVRKTITLNTDIFDNTYFVDSLLHLDSEVIPERVVHAKGTAAWGYFEVTNDVSKYTKADVFNGIGKKTPIVGRFSSVAQNKGGNDLAREAKGLAIKFYTREGNLDYLCLNFPVFSLKDPEYFKSFAHILKRNPQTNLVDNTARIDFFSLRPETLHNVLWLLSDYGIPNGYRKMDAFAIHTYEINNRNGERYFVKFNFRTQQGIENLPSDEAMRISGMDPDYYNRDLYNAIEKNDYPVWKFEMDVLNFTDILNLNYNPFDVTVLWKKGTYHTVEIGRIIFNRNPDNMYRVSELSAFNPANLVPGIPGPIDELFKSRRLSYGDTQKHRLGANYNRIEVNHPTYVKVYNRDGEPPVEDNMKNAPNYYPNSFSGPIPYVDASKPKNKLSLLESQTVDFQEAAYFYNHVLDNDDQRTRLANNTVQLLLQNPPFLQQRWINLYYMIDYHLGDETASLLYRALKYTNTTIVPRKILRVPRDKCY</sequence>
<name>A0A194PM68_PAPXU</name>
<keyword evidence="5" id="KW-0560">Oxidoreductase</keyword>
<evidence type="ECO:0000256" key="6">
    <source>
        <dbReference type="ARBA" id="ARBA00023004"/>
    </source>
</evidence>
<reference evidence="8 9" key="1">
    <citation type="journal article" date="2015" name="Nat. Commun.">
        <title>Outbred genome sequencing and CRISPR/Cas9 gene editing in butterflies.</title>
        <authorList>
            <person name="Li X."/>
            <person name="Fan D."/>
            <person name="Zhang W."/>
            <person name="Liu G."/>
            <person name="Zhang L."/>
            <person name="Zhao L."/>
            <person name="Fang X."/>
            <person name="Chen L."/>
            <person name="Dong Y."/>
            <person name="Chen Y."/>
            <person name="Ding Y."/>
            <person name="Zhao R."/>
            <person name="Feng M."/>
            <person name="Zhu Y."/>
            <person name="Feng Y."/>
            <person name="Jiang X."/>
            <person name="Zhu D."/>
            <person name="Xiang H."/>
            <person name="Feng X."/>
            <person name="Li S."/>
            <person name="Wang J."/>
            <person name="Zhang G."/>
            <person name="Kronforst M.R."/>
            <person name="Wang W."/>
        </authorList>
    </citation>
    <scope>NUCLEOTIDE SEQUENCE [LARGE SCALE GENOMIC DNA]</scope>
    <source>
        <strain evidence="8">Ya'a_city_454_Px</strain>
        <tissue evidence="8">Whole body</tissue>
    </source>
</reference>
<evidence type="ECO:0000313" key="8">
    <source>
        <dbReference type="EMBL" id="KPI94078.1"/>
    </source>
</evidence>
<evidence type="ECO:0000256" key="3">
    <source>
        <dbReference type="ARBA" id="ARBA00022617"/>
    </source>
</evidence>
<evidence type="ECO:0000256" key="5">
    <source>
        <dbReference type="ARBA" id="ARBA00023002"/>
    </source>
</evidence>
<keyword evidence="9" id="KW-1185">Reference proteome</keyword>
<dbReference type="GO" id="GO:0042744">
    <property type="term" value="P:hydrogen peroxide catabolic process"/>
    <property type="evidence" value="ECO:0007669"/>
    <property type="project" value="TreeGrafter"/>
</dbReference>
<keyword evidence="3" id="KW-0349">Heme</keyword>
<dbReference type="PROSITE" id="PS51402">
    <property type="entry name" value="CATALASE_3"/>
    <property type="match status" value="1"/>
</dbReference>
<dbReference type="SMART" id="SM01060">
    <property type="entry name" value="Catalase"/>
    <property type="match status" value="1"/>
</dbReference>
<dbReference type="GO" id="GO:0020037">
    <property type="term" value="F:heme binding"/>
    <property type="evidence" value="ECO:0007669"/>
    <property type="project" value="InterPro"/>
</dbReference>
<dbReference type="GO" id="GO:0046872">
    <property type="term" value="F:metal ion binding"/>
    <property type="evidence" value="ECO:0007669"/>
    <property type="project" value="UniProtKB-KW"/>
</dbReference>
<dbReference type="GO" id="GO:0042542">
    <property type="term" value="P:response to hydrogen peroxide"/>
    <property type="evidence" value="ECO:0007669"/>
    <property type="project" value="TreeGrafter"/>
</dbReference>
<dbReference type="SUPFAM" id="SSF56634">
    <property type="entry name" value="Heme-dependent catalase-like"/>
    <property type="match status" value="1"/>
</dbReference>
<gene>
    <name evidence="8" type="ORF">RR46_13243</name>
</gene>